<gene>
    <name evidence="1" type="ORF">HYQ45_008142</name>
</gene>
<dbReference type="PANTHER" id="PTHR12149:SF8">
    <property type="entry name" value="PROTEIN-RIBULOSAMINE 3-KINASE"/>
    <property type="match status" value="1"/>
</dbReference>
<evidence type="ECO:0000313" key="1">
    <source>
        <dbReference type="EMBL" id="KAG7133713.1"/>
    </source>
</evidence>
<comment type="caution">
    <text evidence="1">The sequence shown here is derived from an EMBL/GenBank/DDBJ whole genome shotgun (WGS) entry which is preliminary data.</text>
</comment>
<evidence type="ECO:0000313" key="2">
    <source>
        <dbReference type="Proteomes" id="UP000689129"/>
    </source>
</evidence>
<dbReference type="Proteomes" id="UP000689129">
    <property type="component" value="Unassembled WGS sequence"/>
</dbReference>
<dbReference type="EMBL" id="JAEMWZ010000153">
    <property type="protein sequence ID" value="KAG7133713.1"/>
    <property type="molecule type" value="Genomic_DNA"/>
</dbReference>
<organism evidence="1 2">
    <name type="scientific">Verticillium longisporum</name>
    <name type="common">Verticillium dahliae var. longisporum</name>
    <dbReference type="NCBI Taxonomy" id="100787"/>
    <lineage>
        <taxon>Eukaryota</taxon>
        <taxon>Fungi</taxon>
        <taxon>Dikarya</taxon>
        <taxon>Ascomycota</taxon>
        <taxon>Pezizomycotina</taxon>
        <taxon>Sordariomycetes</taxon>
        <taxon>Hypocreomycetidae</taxon>
        <taxon>Glomerellales</taxon>
        <taxon>Plectosphaerellaceae</taxon>
        <taxon>Verticillium</taxon>
    </lineage>
</organism>
<dbReference type="InterPro" id="IPR016477">
    <property type="entry name" value="Fructo-/Ketosamine-3-kinase"/>
</dbReference>
<dbReference type="PANTHER" id="PTHR12149">
    <property type="entry name" value="FRUCTOSAMINE 3 KINASE-RELATED PROTEIN"/>
    <property type="match status" value="1"/>
</dbReference>
<keyword evidence="1" id="KW-0418">Kinase</keyword>
<protein>
    <submittedName>
        <fullName evidence="1">Protein-ribulosamine 3-kinase like protein</fullName>
    </submittedName>
</protein>
<dbReference type="OrthoDB" id="5772781at2759"/>
<reference evidence="1" key="1">
    <citation type="journal article" date="2021" name="Mol. Plant Pathol.">
        <title>A 20-kb lineage-specific genomic region tames virulence in pathogenic amphidiploid Verticillium longisporum.</title>
        <authorList>
            <person name="Harting R."/>
            <person name="Starke J."/>
            <person name="Kusch H."/>
            <person name="Poggeler S."/>
            <person name="Maurus I."/>
            <person name="Schluter R."/>
            <person name="Landesfeind M."/>
            <person name="Bulla I."/>
            <person name="Nowrousian M."/>
            <person name="de Jonge R."/>
            <person name="Stahlhut G."/>
            <person name="Hoff K.J."/>
            <person name="Asshauer K.P."/>
            <person name="Thurmer A."/>
            <person name="Stanke M."/>
            <person name="Daniel R."/>
            <person name="Morgenstern B."/>
            <person name="Thomma B.P.H.J."/>
            <person name="Kronstad J.W."/>
            <person name="Braus-Stromeyer S.A."/>
            <person name="Braus G.H."/>
        </authorList>
    </citation>
    <scope>NUCLEOTIDE SEQUENCE</scope>
    <source>
        <strain evidence="1">Vl32</strain>
    </source>
</reference>
<name>A0A8I3AR33_VERLO</name>
<dbReference type="Pfam" id="PF03881">
    <property type="entry name" value="Fructosamin_kin"/>
    <property type="match status" value="1"/>
</dbReference>
<keyword evidence="1" id="KW-0808">Transferase</keyword>
<sequence>MTEQIFELDRNGRIKLDTQVKKCLPEGERFIEATAWGASAWTQTARIKTRLRNGTHNTYFLKCTTDPTVMMEGEFNSTTAMHNLVPDFVPKPYGWGRFLSTPRVYFFIMEFLNMRPTMPNPVVFCHLIAEVHQKSVSPNGMFGFPVPTCQRRIIQGNVWTSSWRECYDALITEAYDEAMKINGPWAEFEAAFATLRRYVIPALLDPLQSHGRILKPCLVHGDLWEENAGVNIDTQQPVVFDPSCMYAHNEYDLGMWRREVIRFGQPYFRQYLMRMPPSEPASQWDDRNRLYSIKFNLTHSAHYLGSPAREDVYKDMGILINKYAWLALADIDHSEGCNDNGVDCPGNVVSLRSPSVRWEFVSLNEGRSDIEMGVETGRVVQALWWCIDMNIVGPSVADEVLCNVALLNGCVM</sequence>
<proteinExistence type="predicted"/>
<dbReference type="AlphaFoldDB" id="A0A8I3AR33"/>
<dbReference type="GO" id="GO:0016301">
    <property type="term" value="F:kinase activity"/>
    <property type="evidence" value="ECO:0007669"/>
    <property type="project" value="UniProtKB-KW"/>
</dbReference>
<accession>A0A8I3AR33</accession>